<name>A0A4Y2Q2J2_ARAVE</name>
<accession>A0A4Y2Q2J2</accession>
<comment type="caution">
    <text evidence="1">The sequence shown here is derived from an EMBL/GenBank/DDBJ whole genome shotgun (WGS) entry which is preliminary data.</text>
</comment>
<evidence type="ECO:0000313" key="2">
    <source>
        <dbReference type="Proteomes" id="UP000499080"/>
    </source>
</evidence>
<reference evidence="1 2" key="1">
    <citation type="journal article" date="2019" name="Sci. Rep.">
        <title>Orb-weaving spider Araneus ventricosus genome elucidates the spidroin gene catalogue.</title>
        <authorList>
            <person name="Kono N."/>
            <person name="Nakamura H."/>
            <person name="Ohtoshi R."/>
            <person name="Moran D.A.P."/>
            <person name="Shinohara A."/>
            <person name="Yoshida Y."/>
            <person name="Fujiwara M."/>
            <person name="Mori M."/>
            <person name="Tomita M."/>
            <person name="Arakawa K."/>
        </authorList>
    </citation>
    <scope>NUCLEOTIDE SEQUENCE [LARGE SCALE GENOMIC DNA]</scope>
</reference>
<evidence type="ECO:0000313" key="1">
    <source>
        <dbReference type="EMBL" id="GBN56777.1"/>
    </source>
</evidence>
<dbReference type="Proteomes" id="UP000499080">
    <property type="component" value="Unassembled WGS sequence"/>
</dbReference>
<dbReference type="EMBL" id="BGPR01012589">
    <property type="protein sequence ID" value="GBN56777.1"/>
    <property type="molecule type" value="Genomic_DNA"/>
</dbReference>
<organism evidence="1 2">
    <name type="scientific">Araneus ventricosus</name>
    <name type="common">Orbweaver spider</name>
    <name type="synonym">Epeira ventricosa</name>
    <dbReference type="NCBI Taxonomy" id="182803"/>
    <lineage>
        <taxon>Eukaryota</taxon>
        <taxon>Metazoa</taxon>
        <taxon>Ecdysozoa</taxon>
        <taxon>Arthropoda</taxon>
        <taxon>Chelicerata</taxon>
        <taxon>Arachnida</taxon>
        <taxon>Araneae</taxon>
        <taxon>Araneomorphae</taxon>
        <taxon>Entelegynae</taxon>
        <taxon>Araneoidea</taxon>
        <taxon>Araneidae</taxon>
        <taxon>Araneus</taxon>
    </lineage>
</organism>
<sequence length="98" mass="11174">MKFQAALPSRRNPFHYLIFQELCNLSEIDQLQFVKKLFFALIKGPQESDPPPRLLDGIRNSNNVRFSLRLNPLYGAASGSSWSDRVILNHDLDGKDSV</sequence>
<protein>
    <submittedName>
        <fullName evidence="1">Uncharacterized protein</fullName>
    </submittedName>
</protein>
<dbReference type="AlphaFoldDB" id="A0A4Y2Q2J2"/>
<gene>
    <name evidence="1" type="ORF">AVEN_58556_1</name>
</gene>
<proteinExistence type="predicted"/>
<keyword evidence="2" id="KW-1185">Reference proteome</keyword>